<evidence type="ECO:0000313" key="2">
    <source>
        <dbReference type="EMBL" id="PPF63536.1"/>
    </source>
</evidence>
<keyword evidence="1" id="KW-1133">Transmembrane helix</keyword>
<proteinExistence type="predicted"/>
<dbReference type="RefSeq" id="WP_104291382.1">
    <property type="nucleotide sequence ID" value="NZ_PSXY01000044.1"/>
</dbReference>
<sequence>MKIWNTVRVVGILAVGAVGVALVATGQRNMGALLLLAALAGAFLTGRAILGDPRGVGRLREGVSAADVKAHRQLHGGSISDALRGSSRGRE</sequence>
<feature type="transmembrane region" description="Helical" evidence="1">
    <location>
        <begin position="30"/>
        <end position="50"/>
    </location>
</feature>
<gene>
    <name evidence="2" type="ORF">C5E16_15445</name>
</gene>
<feature type="transmembrane region" description="Helical" evidence="1">
    <location>
        <begin position="7"/>
        <end position="24"/>
    </location>
</feature>
<dbReference type="AlphaFoldDB" id="A0A2S5VL38"/>
<organism evidence="2 3">
    <name type="scientific">Clavibacter michiganensis</name>
    <dbReference type="NCBI Taxonomy" id="28447"/>
    <lineage>
        <taxon>Bacteria</taxon>
        <taxon>Bacillati</taxon>
        <taxon>Actinomycetota</taxon>
        <taxon>Actinomycetes</taxon>
        <taxon>Micrococcales</taxon>
        <taxon>Microbacteriaceae</taxon>
        <taxon>Clavibacter</taxon>
    </lineage>
</organism>
<reference evidence="2 3" key="1">
    <citation type="submission" date="2018-02" db="EMBL/GenBank/DDBJ databases">
        <title>Bacteriophage NCPPB3778 and a type I-E CRISPR drive the evolution of the US Biological Select Agent, Rathayibacter toxicus.</title>
        <authorList>
            <person name="Davis E.W.II."/>
            <person name="Tabima J.F."/>
            <person name="Weisberg A.J."/>
            <person name="Lopes L.D."/>
            <person name="Wiseman M.S."/>
            <person name="Wiseman M.S."/>
            <person name="Pupko T."/>
            <person name="Belcher M.S."/>
            <person name="Sechler A.J."/>
            <person name="Tancos M.A."/>
            <person name="Schroeder B.K."/>
            <person name="Murray T.D."/>
            <person name="Luster D.G."/>
            <person name="Schneider W.L."/>
            <person name="Rogers E."/>
            <person name="Andreote F.D."/>
            <person name="Grunwald N.J."/>
            <person name="Putnam M.L."/>
            <person name="Chang J.H."/>
        </authorList>
    </citation>
    <scope>NUCLEOTIDE SEQUENCE [LARGE SCALE GENOMIC DNA]</scope>
    <source>
        <strain evidence="2 3">AY1B3</strain>
    </source>
</reference>
<evidence type="ECO:0000313" key="3">
    <source>
        <dbReference type="Proteomes" id="UP000239241"/>
    </source>
</evidence>
<keyword evidence="1" id="KW-0472">Membrane</keyword>
<name>A0A2S5VL38_9MICO</name>
<comment type="caution">
    <text evidence="2">The sequence shown here is derived from an EMBL/GenBank/DDBJ whole genome shotgun (WGS) entry which is preliminary data.</text>
</comment>
<evidence type="ECO:0000256" key="1">
    <source>
        <dbReference type="SAM" id="Phobius"/>
    </source>
</evidence>
<keyword evidence="1" id="KW-0812">Transmembrane</keyword>
<protein>
    <submittedName>
        <fullName evidence="2">Uncharacterized protein</fullName>
    </submittedName>
</protein>
<dbReference type="EMBL" id="PSXY01000044">
    <property type="protein sequence ID" value="PPF63536.1"/>
    <property type="molecule type" value="Genomic_DNA"/>
</dbReference>
<dbReference type="Proteomes" id="UP000239241">
    <property type="component" value="Unassembled WGS sequence"/>
</dbReference>
<accession>A0A2S5VL38</accession>